<organism evidence="1 2">
    <name type="scientific">Sphingomonas koreensis</name>
    <dbReference type="NCBI Taxonomy" id="93064"/>
    <lineage>
        <taxon>Bacteria</taxon>
        <taxon>Pseudomonadati</taxon>
        <taxon>Pseudomonadota</taxon>
        <taxon>Alphaproteobacteria</taxon>
        <taxon>Sphingomonadales</taxon>
        <taxon>Sphingomonadaceae</taxon>
        <taxon>Sphingomonas</taxon>
    </lineage>
</organism>
<dbReference type="EMBL" id="QQYZ01000044">
    <property type="protein sequence ID" value="RSY76297.1"/>
    <property type="molecule type" value="Genomic_DNA"/>
</dbReference>
<dbReference type="AlphaFoldDB" id="A0A430FXP6"/>
<sequence>MSDSEHSEDETRRLPIGDARIEQRDGEAWLVVSGEAPCANMEVALEPAVYVVQPDWWQVTLIGTLPGGLCLTSIRPYEVARPVRTIAGKQGIVLLGADDESRRFAL</sequence>
<reference evidence="1 2" key="1">
    <citation type="submission" date="2018-07" db="EMBL/GenBank/DDBJ databases">
        <title>Genomic and Epidemiologic Investigation of an Indolent Hospital Outbreak.</title>
        <authorList>
            <person name="Johnson R.C."/>
            <person name="Deming C."/>
            <person name="Conlan S."/>
            <person name="Zellmer C.J."/>
            <person name="Michelin A.V."/>
            <person name="Lee-Lin S."/>
            <person name="Thomas P.J."/>
            <person name="Park M."/>
            <person name="Weingarten R.A."/>
            <person name="Less J."/>
            <person name="Dekker J.P."/>
            <person name="Frank K.M."/>
            <person name="Musser K.A."/>
            <person name="Mcquiston J.R."/>
            <person name="Henderson D.K."/>
            <person name="Lau A.F."/>
            <person name="Palmore T.N."/>
            <person name="Segre J.A."/>
        </authorList>
    </citation>
    <scope>NUCLEOTIDE SEQUENCE [LARGE SCALE GENOMIC DNA]</scope>
    <source>
        <strain evidence="1 2">SK-CDC1_0717</strain>
    </source>
</reference>
<accession>A0A430FXP6</accession>
<gene>
    <name evidence="1" type="ORF">DAH66_22035</name>
</gene>
<dbReference type="RefSeq" id="WP_126006331.1">
    <property type="nucleotide sequence ID" value="NZ_QQYZ01000044.1"/>
</dbReference>
<comment type="caution">
    <text evidence="1">The sequence shown here is derived from an EMBL/GenBank/DDBJ whole genome shotgun (WGS) entry which is preliminary data.</text>
</comment>
<evidence type="ECO:0000313" key="1">
    <source>
        <dbReference type="EMBL" id="RSY76297.1"/>
    </source>
</evidence>
<protein>
    <submittedName>
        <fullName evidence="1">Uncharacterized protein</fullName>
    </submittedName>
</protein>
<dbReference type="Proteomes" id="UP000287746">
    <property type="component" value="Unassembled WGS sequence"/>
</dbReference>
<evidence type="ECO:0000313" key="2">
    <source>
        <dbReference type="Proteomes" id="UP000287746"/>
    </source>
</evidence>
<name>A0A430FXP6_9SPHN</name>
<proteinExistence type="predicted"/>
<dbReference type="PROSITE" id="PS51300">
    <property type="entry name" value="NIRD"/>
    <property type="match status" value="1"/>
</dbReference>